<dbReference type="InParanoid" id="A0A4W3JS38"/>
<evidence type="ECO:0000313" key="4">
    <source>
        <dbReference type="Proteomes" id="UP000314986"/>
    </source>
</evidence>
<dbReference type="PANTHER" id="PTHR14343:SF3">
    <property type="entry name" value="SIMILAR TO PREDICTED GENE ICRFP703B1614Q5.5"/>
    <property type="match status" value="1"/>
</dbReference>
<organism evidence="3 4">
    <name type="scientific">Callorhinchus milii</name>
    <name type="common">Ghost shark</name>
    <dbReference type="NCBI Taxonomy" id="7868"/>
    <lineage>
        <taxon>Eukaryota</taxon>
        <taxon>Metazoa</taxon>
        <taxon>Chordata</taxon>
        <taxon>Craniata</taxon>
        <taxon>Vertebrata</taxon>
        <taxon>Chondrichthyes</taxon>
        <taxon>Holocephali</taxon>
        <taxon>Chimaeriformes</taxon>
        <taxon>Callorhinchidae</taxon>
        <taxon>Callorhinchus</taxon>
    </lineage>
</organism>
<evidence type="ECO:0000259" key="2">
    <source>
        <dbReference type="Pfam" id="PF15057"/>
    </source>
</evidence>
<dbReference type="AlphaFoldDB" id="A0A4W3JS38"/>
<dbReference type="Pfam" id="PF15057">
    <property type="entry name" value="DUF4537"/>
    <property type="match status" value="1"/>
</dbReference>
<keyword evidence="4" id="KW-1185">Reference proteome</keyword>
<dbReference type="Proteomes" id="UP000314986">
    <property type="component" value="Unassembled WGS sequence"/>
</dbReference>
<sequence length="331" mass="37155">MFWGGSVLARRDSDGLYYRGKVQQELVSCQELYGTLLCAIGCWVLPTNVQTIHFTVYSMKHSVVPGDKVIAPWEPDLTRYGPGTVIFGIETRDPLQAMDDEGITVNFWNGKTVKLSKNVAMWIPPALHARIIQELSTPLAARQQLCIEELCTGYDVCMCRPYVLPVHVNHFGQCSAMHTASQAFPFLESSSNYWYGFYCGFHCAPTHPPCHCLSRAAFDEGYRPPTPRSTLNAAEFDQGEVEKKCASQLEELDVPKKKISGENSTSSSSSSEDSVNDQKKTAIATCTLEDRAVNTDISLLKRPKSTMKEQPEWQYWRQSYPEPNHKKPGKT</sequence>
<dbReference type="Ensembl" id="ENSCMIT00000035316.1">
    <property type="protein sequence ID" value="ENSCMIP00000034795.1"/>
    <property type="gene ID" value="ENSCMIG00000014749.1"/>
</dbReference>
<reference evidence="4" key="3">
    <citation type="journal article" date="2014" name="Nature">
        <title>Elephant shark genome provides unique insights into gnathostome evolution.</title>
        <authorList>
            <consortium name="International Elephant Shark Genome Sequencing Consortium"/>
            <person name="Venkatesh B."/>
            <person name="Lee A.P."/>
            <person name="Ravi V."/>
            <person name="Maurya A.K."/>
            <person name="Lian M.M."/>
            <person name="Swann J.B."/>
            <person name="Ohta Y."/>
            <person name="Flajnik M.F."/>
            <person name="Sutoh Y."/>
            <person name="Kasahara M."/>
            <person name="Hoon S."/>
            <person name="Gangu V."/>
            <person name="Roy S.W."/>
            <person name="Irimia M."/>
            <person name="Korzh V."/>
            <person name="Kondrychyn I."/>
            <person name="Lim Z.W."/>
            <person name="Tay B.H."/>
            <person name="Tohari S."/>
            <person name="Kong K.W."/>
            <person name="Ho S."/>
            <person name="Lorente-Galdos B."/>
            <person name="Quilez J."/>
            <person name="Marques-Bonet T."/>
            <person name="Raney B.J."/>
            <person name="Ingham P.W."/>
            <person name="Tay A."/>
            <person name="Hillier L.W."/>
            <person name="Minx P."/>
            <person name="Boehm T."/>
            <person name="Wilson R.K."/>
            <person name="Brenner S."/>
            <person name="Warren W.C."/>
        </authorList>
    </citation>
    <scope>NUCLEOTIDE SEQUENCE [LARGE SCALE GENOMIC DNA]</scope>
</reference>
<reference evidence="3" key="5">
    <citation type="submission" date="2025-09" db="UniProtKB">
        <authorList>
            <consortium name="Ensembl"/>
        </authorList>
    </citation>
    <scope>IDENTIFICATION</scope>
</reference>
<dbReference type="OMA" id="DHAVNTD"/>
<evidence type="ECO:0000313" key="3">
    <source>
        <dbReference type="Ensembl" id="ENSCMIP00000034795.1"/>
    </source>
</evidence>
<reference evidence="3" key="4">
    <citation type="submission" date="2025-08" db="UniProtKB">
        <authorList>
            <consortium name="Ensembl"/>
        </authorList>
    </citation>
    <scope>IDENTIFICATION</scope>
</reference>
<feature type="domain" description="DUF4537" evidence="2">
    <location>
        <begin position="6"/>
        <end position="130"/>
    </location>
</feature>
<feature type="compositionally biased region" description="Low complexity" evidence="1">
    <location>
        <begin position="261"/>
        <end position="273"/>
    </location>
</feature>
<feature type="region of interest" description="Disordered" evidence="1">
    <location>
        <begin position="256"/>
        <end position="285"/>
    </location>
</feature>
<dbReference type="GeneTree" id="ENSGT00390000012348"/>
<proteinExistence type="predicted"/>
<reference evidence="4" key="2">
    <citation type="journal article" date="2007" name="PLoS Biol.">
        <title>Survey sequencing and comparative analysis of the elephant shark (Callorhinchus milii) genome.</title>
        <authorList>
            <person name="Venkatesh B."/>
            <person name="Kirkness E.F."/>
            <person name="Loh Y.H."/>
            <person name="Halpern A.L."/>
            <person name="Lee A.P."/>
            <person name="Johnson J."/>
            <person name="Dandona N."/>
            <person name="Viswanathan L.D."/>
            <person name="Tay A."/>
            <person name="Venter J.C."/>
            <person name="Strausberg R.L."/>
            <person name="Brenner S."/>
        </authorList>
    </citation>
    <scope>NUCLEOTIDE SEQUENCE [LARGE SCALE GENOMIC DNA]</scope>
</reference>
<reference evidence="4" key="1">
    <citation type="journal article" date="2006" name="Science">
        <title>Ancient noncoding elements conserved in the human genome.</title>
        <authorList>
            <person name="Venkatesh B."/>
            <person name="Kirkness E.F."/>
            <person name="Loh Y.H."/>
            <person name="Halpern A.L."/>
            <person name="Lee A.P."/>
            <person name="Johnson J."/>
            <person name="Dandona N."/>
            <person name="Viswanathan L.D."/>
            <person name="Tay A."/>
            <person name="Venter J.C."/>
            <person name="Strausberg R.L."/>
            <person name="Brenner S."/>
        </authorList>
    </citation>
    <scope>NUCLEOTIDE SEQUENCE [LARGE SCALE GENOMIC DNA]</scope>
</reference>
<dbReference type="InterPro" id="IPR032770">
    <property type="entry name" value="DUF4537"/>
</dbReference>
<evidence type="ECO:0000256" key="1">
    <source>
        <dbReference type="SAM" id="MobiDB-lite"/>
    </source>
</evidence>
<protein>
    <recommendedName>
        <fullName evidence="2">DUF4537 domain-containing protein</fullName>
    </recommendedName>
</protein>
<name>A0A4W3JS38_CALMI</name>
<feature type="region of interest" description="Disordered" evidence="1">
    <location>
        <begin position="297"/>
        <end position="331"/>
    </location>
</feature>
<dbReference type="PANTHER" id="PTHR14343">
    <property type="entry name" value="VWFA DOMAIN-CONTAINING PROTEIN"/>
    <property type="match status" value="1"/>
</dbReference>
<accession>A0A4W3JS38</accession>